<keyword evidence="3" id="KW-0677">Repeat</keyword>
<reference evidence="6 7" key="1">
    <citation type="submission" date="2023-12" db="EMBL/GenBank/DDBJ databases">
        <title>A high-quality genome assembly for Dillenia turbinata (Dilleniales).</title>
        <authorList>
            <person name="Chanderbali A."/>
        </authorList>
    </citation>
    <scope>NUCLEOTIDE SEQUENCE [LARGE SCALE GENOMIC DNA]</scope>
    <source>
        <strain evidence="6">LSX21</strain>
        <tissue evidence="6">Leaf</tissue>
    </source>
</reference>
<dbReference type="PANTHER" id="PTHR14205:SF15">
    <property type="entry name" value="EARP AND GARP COMPLEX-INTERACTING PROTEIN 1"/>
    <property type="match status" value="1"/>
</dbReference>
<keyword evidence="7" id="KW-1185">Reference proteome</keyword>
<protein>
    <recommendedName>
        <fullName evidence="5">EIPR1-like beta-propeller domain-containing protein</fullName>
    </recommendedName>
</protein>
<comment type="similarity">
    <text evidence="1">Belongs to the WD repeat EIPR1 family.</text>
</comment>
<dbReference type="SMART" id="SM00320">
    <property type="entry name" value="WD40"/>
    <property type="match status" value="5"/>
</dbReference>
<evidence type="ECO:0000259" key="5">
    <source>
        <dbReference type="Pfam" id="PF23609"/>
    </source>
</evidence>
<dbReference type="AlphaFoldDB" id="A0AAN8VQ03"/>
<dbReference type="InterPro" id="IPR001680">
    <property type="entry name" value="WD40_rpt"/>
</dbReference>
<dbReference type="SUPFAM" id="SSF50978">
    <property type="entry name" value="WD40 repeat-like"/>
    <property type="match status" value="1"/>
</dbReference>
<evidence type="ECO:0000256" key="4">
    <source>
        <dbReference type="PROSITE-ProRule" id="PRU00221"/>
    </source>
</evidence>
<dbReference type="InterPro" id="IPR040323">
    <property type="entry name" value="EIPR1"/>
</dbReference>
<dbReference type="PROSITE" id="PS50082">
    <property type="entry name" value="WD_REPEATS_2"/>
    <property type="match status" value="1"/>
</dbReference>
<dbReference type="GO" id="GO:0016567">
    <property type="term" value="P:protein ubiquitination"/>
    <property type="evidence" value="ECO:0007669"/>
    <property type="project" value="TreeGrafter"/>
</dbReference>
<accession>A0AAN8VQ03</accession>
<dbReference type="Gene3D" id="2.130.10.10">
    <property type="entry name" value="YVTN repeat-like/Quinoprotein amine dehydrogenase"/>
    <property type="match status" value="1"/>
</dbReference>
<keyword evidence="2 4" id="KW-0853">WD repeat</keyword>
<evidence type="ECO:0000256" key="2">
    <source>
        <dbReference type="ARBA" id="ARBA00022574"/>
    </source>
</evidence>
<sequence>MQGGSSGIGYGLKYQARCISDVKADTDHTSFLTGTLSLKEENEVHLIRLSSGGSELICEGLFSHPSEIWDLSSCPFDQRIFSTVFSSGETYGAAIWQIPELYGQLNSPQLERIASLDAHTCKIKCVLWWPSGRQDKLISVDEENLLLWSLDSSRKAAQVQSKESAGMLHYLSGGAWDPHDVNAVALTCDSAIQFWDLRTMKKENTIEHPHVRNIDYDSKKKHILVTAEDESGIHIWDLRMPKFPAQEFSGHSHWTWTVKCNPEYDRLILSAGTDSAVNLWLASAPSGDNPSESLVESPTRQSNPLLNSYTDYEDSVYGLAWSSREPWIFASLSYDGRPCAFILETCGHTGGGRISEAISSEKMKANSLVLWYGTIPSHCKTLLADFEFIGIHTIYFI</sequence>
<evidence type="ECO:0000256" key="3">
    <source>
        <dbReference type="ARBA" id="ARBA00022737"/>
    </source>
</evidence>
<dbReference type="Proteomes" id="UP001370490">
    <property type="component" value="Unassembled WGS sequence"/>
</dbReference>
<dbReference type="Pfam" id="PF00400">
    <property type="entry name" value="WD40"/>
    <property type="match status" value="1"/>
</dbReference>
<dbReference type="PANTHER" id="PTHR14205">
    <property type="entry name" value="WD-REPEAT PROTEIN"/>
    <property type="match status" value="1"/>
</dbReference>
<dbReference type="InterPro" id="IPR059104">
    <property type="entry name" value="Beta-prop_EIPR1-like"/>
</dbReference>
<dbReference type="InterPro" id="IPR015943">
    <property type="entry name" value="WD40/YVTN_repeat-like_dom_sf"/>
</dbReference>
<dbReference type="Pfam" id="PF23609">
    <property type="entry name" value="Beta-prop_EIPR1"/>
    <property type="match status" value="1"/>
</dbReference>
<gene>
    <name evidence="6" type="ORF">RJ641_032561</name>
</gene>
<evidence type="ECO:0000313" key="7">
    <source>
        <dbReference type="Proteomes" id="UP001370490"/>
    </source>
</evidence>
<feature type="repeat" description="WD" evidence="4">
    <location>
        <begin position="248"/>
        <end position="280"/>
    </location>
</feature>
<evidence type="ECO:0000313" key="6">
    <source>
        <dbReference type="EMBL" id="KAK6939053.1"/>
    </source>
</evidence>
<dbReference type="FunFam" id="2.130.10.10:FF:000352">
    <property type="entry name" value="WD repeat-containing protein DWA2"/>
    <property type="match status" value="1"/>
</dbReference>
<comment type="caution">
    <text evidence="6">The sequence shown here is derived from an EMBL/GenBank/DDBJ whole genome shotgun (WGS) entry which is preliminary data.</text>
</comment>
<organism evidence="6 7">
    <name type="scientific">Dillenia turbinata</name>
    <dbReference type="NCBI Taxonomy" id="194707"/>
    <lineage>
        <taxon>Eukaryota</taxon>
        <taxon>Viridiplantae</taxon>
        <taxon>Streptophyta</taxon>
        <taxon>Embryophyta</taxon>
        <taxon>Tracheophyta</taxon>
        <taxon>Spermatophyta</taxon>
        <taxon>Magnoliopsida</taxon>
        <taxon>eudicotyledons</taxon>
        <taxon>Gunneridae</taxon>
        <taxon>Pentapetalae</taxon>
        <taxon>Dilleniales</taxon>
        <taxon>Dilleniaceae</taxon>
        <taxon>Dillenia</taxon>
    </lineage>
</organism>
<dbReference type="EMBL" id="JBAMMX010000006">
    <property type="protein sequence ID" value="KAK6939053.1"/>
    <property type="molecule type" value="Genomic_DNA"/>
</dbReference>
<dbReference type="InterPro" id="IPR036322">
    <property type="entry name" value="WD40_repeat_dom_sf"/>
</dbReference>
<proteinExistence type="inferred from homology"/>
<name>A0AAN8VQ03_9MAGN</name>
<feature type="domain" description="EIPR1-like beta-propeller" evidence="5">
    <location>
        <begin position="5"/>
        <end position="280"/>
    </location>
</feature>
<evidence type="ECO:0000256" key="1">
    <source>
        <dbReference type="ARBA" id="ARBA00005672"/>
    </source>
</evidence>